<keyword evidence="2" id="KW-0732">Signal</keyword>
<organism evidence="3 4">
    <name type="scientific">Tolypocladium ophioglossoides (strain CBS 100239)</name>
    <name type="common">Snaketongue truffleclub</name>
    <name type="synonym">Elaphocordyceps ophioglossoides</name>
    <dbReference type="NCBI Taxonomy" id="1163406"/>
    <lineage>
        <taxon>Eukaryota</taxon>
        <taxon>Fungi</taxon>
        <taxon>Dikarya</taxon>
        <taxon>Ascomycota</taxon>
        <taxon>Pezizomycotina</taxon>
        <taxon>Sordariomycetes</taxon>
        <taxon>Hypocreomycetidae</taxon>
        <taxon>Hypocreales</taxon>
        <taxon>Ophiocordycipitaceae</taxon>
        <taxon>Tolypocladium</taxon>
    </lineage>
</organism>
<feature type="signal peptide" evidence="2">
    <location>
        <begin position="1"/>
        <end position="20"/>
    </location>
</feature>
<dbReference type="OrthoDB" id="3542181at2759"/>
<evidence type="ECO:0000256" key="2">
    <source>
        <dbReference type="SAM" id="SignalP"/>
    </source>
</evidence>
<evidence type="ECO:0000313" key="4">
    <source>
        <dbReference type="Proteomes" id="UP000036947"/>
    </source>
</evidence>
<accession>A0A0L0MXW6</accession>
<gene>
    <name evidence="3" type="ORF">TOPH_08774</name>
</gene>
<proteinExistence type="predicted"/>
<dbReference type="EMBL" id="LFRF01000052">
    <property type="protein sequence ID" value="KND86639.1"/>
    <property type="molecule type" value="Genomic_DNA"/>
</dbReference>
<reference evidence="3 4" key="1">
    <citation type="journal article" date="2015" name="BMC Genomics">
        <title>The genome of the truffle-parasite Tolypocladium ophioglossoides and the evolution of antifungal peptaibiotics.</title>
        <authorList>
            <person name="Quandt C.A."/>
            <person name="Bushley K.E."/>
            <person name="Spatafora J.W."/>
        </authorList>
    </citation>
    <scope>NUCLEOTIDE SEQUENCE [LARGE SCALE GENOMIC DNA]</scope>
    <source>
        <strain evidence="3 4">CBS 100239</strain>
    </source>
</reference>
<dbReference type="Proteomes" id="UP000036947">
    <property type="component" value="Unassembled WGS sequence"/>
</dbReference>
<evidence type="ECO:0000256" key="1">
    <source>
        <dbReference type="SAM" id="MobiDB-lite"/>
    </source>
</evidence>
<feature type="region of interest" description="Disordered" evidence="1">
    <location>
        <begin position="32"/>
        <end position="93"/>
    </location>
</feature>
<comment type="caution">
    <text evidence="3">The sequence shown here is derived from an EMBL/GenBank/DDBJ whole genome shotgun (WGS) entry which is preliminary data.</text>
</comment>
<feature type="chain" id="PRO_5005544553" evidence="2">
    <location>
        <begin position="21"/>
        <end position="163"/>
    </location>
</feature>
<evidence type="ECO:0000313" key="3">
    <source>
        <dbReference type="EMBL" id="KND86639.1"/>
    </source>
</evidence>
<keyword evidence="4" id="KW-1185">Reference proteome</keyword>
<sequence length="163" mass="15957">MGRPRAFVLALLLLCAVARGAPNADPTATFPTSCPGARSTHGLPGLVAAEQGRGDGSNGPGDGTPPRQTDGGPGDSPAPYAPVVTPPPDQDARLASQGYRQETFYTCNTVAGSAAHCGWHVPLVKAPKAGGGAALSRGGPAAGTGAVAAAVACLAGLFALGMM</sequence>
<dbReference type="AlphaFoldDB" id="A0A0L0MXW6"/>
<protein>
    <submittedName>
        <fullName evidence="3">Uncharacterized protein</fullName>
    </submittedName>
</protein>
<name>A0A0L0MXW6_TOLOC</name>